<feature type="signal peptide" evidence="1">
    <location>
        <begin position="1"/>
        <end position="24"/>
    </location>
</feature>
<comment type="caution">
    <text evidence="2">The sequence shown here is derived from an EMBL/GenBank/DDBJ whole genome shotgun (WGS) entry which is preliminary data.</text>
</comment>
<proteinExistence type="predicted"/>
<evidence type="ECO:0000313" key="3">
    <source>
        <dbReference type="Proteomes" id="UP000479692"/>
    </source>
</evidence>
<name>A0A7C9HLX5_9GAMM</name>
<evidence type="ECO:0008006" key="4">
    <source>
        <dbReference type="Google" id="ProtNLM"/>
    </source>
</evidence>
<dbReference type="InterPro" id="IPR003898">
    <property type="entry name" value="Borpert_toxA"/>
</dbReference>
<evidence type="ECO:0000256" key="1">
    <source>
        <dbReference type="SAM" id="SignalP"/>
    </source>
</evidence>
<reference evidence="2 3" key="1">
    <citation type="submission" date="2019-12" db="EMBL/GenBank/DDBJ databases">
        <authorList>
            <person name="Xu J."/>
        </authorList>
    </citation>
    <scope>NUCLEOTIDE SEQUENCE [LARGE SCALE GENOMIC DNA]</scope>
    <source>
        <strain evidence="2 3">HX-5-24</strain>
    </source>
</reference>
<dbReference type="SUPFAM" id="SSF56399">
    <property type="entry name" value="ADP-ribosylation"/>
    <property type="match status" value="1"/>
</dbReference>
<feature type="chain" id="PRO_5029006886" description="Pertussis toxin subunit 1" evidence="1">
    <location>
        <begin position="25"/>
        <end position="282"/>
    </location>
</feature>
<dbReference type="GO" id="GO:0005576">
    <property type="term" value="C:extracellular region"/>
    <property type="evidence" value="ECO:0007669"/>
    <property type="project" value="InterPro"/>
</dbReference>
<keyword evidence="1" id="KW-0732">Signal</keyword>
<evidence type="ECO:0000313" key="2">
    <source>
        <dbReference type="EMBL" id="MUV14055.1"/>
    </source>
</evidence>
<accession>A0A7C9HLX5</accession>
<sequence length="282" mass="30114">MHPASHLRAFLALVLCASALPVAAQINPGFDPSTPIRLVYRVDFTPPHDAFNTGFTPSGTVGDLLSLTSGLPCNNANPQRPALVAMTTDREQALRFARRYLEGLPWSGPGSRVYLFSIRADGNYISVPGAFYSAMDAGRTARAGYTPEHANALEYLLYTRSILGERAVVAPRVSSRNIANATTLWLQDGALREGDAPYPNPSYRHDPATAATNIVPDAQLPALLPHDAILSSEAGATGTCALSCDRATSASSFSAPDDEMDYTNVCSQSDAISPLLFDIIND</sequence>
<dbReference type="Pfam" id="PF02917">
    <property type="entry name" value="Pertussis_S1"/>
    <property type="match status" value="1"/>
</dbReference>
<gene>
    <name evidence="2" type="ORF">GN331_07510</name>
</gene>
<dbReference type="Proteomes" id="UP000479692">
    <property type="component" value="Unassembled WGS sequence"/>
</dbReference>
<protein>
    <recommendedName>
        <fullName evidence="4">Pertussis toxin subunit 1</fullName>
    </recommendedName>
</protein>
<dbReference type="Gene3D" id="3.90.210.10">
    <property type="entry name" value="Heat-Labile Enterotoxin, subunit A"/>
    <property type="match status" value="1"/>
</dbReference>
<dbReference type="GO" id="GO:0003950">
    <property type="term" value="F:NAD+ poly-ADP-ribosyltransferase activity"/>
    <property type="evidence" value="ECO:0007669"/>
    <property type="project" value="InterPro"/>
</dbReference>
<dbReference type="EMBL" id="WOXT01000002">
    <property type="protein sequence ID" value="MUV14055.1"/>
    <property type="molecule type" value="Genomic_DNA"/>
</dbReference>
<organism evidence="2 3">
    <name type="scientific">Noviluteimonas gilva</name>
    <dbReference type="NCBI Taxonomy" id="2682097"/>
    <lineage>
        <taxon>Bacteria</taxon>
        <taxon>Pseudomonadati</taxon>
        <taxon>Pseudomonadota</taxon>
        <taxon>Gammaproteobacteria</taxon>
        <taxon>Lysobacterales</taxon>
        <taxon>Lysobacteraceae</taxon>
        <taxon>Noviluteimonas</taxon>
    </lineage>
</organism>
<dbReference type="AlphaFoldDB" id="A0A7C9HLX5"/>
<keyword evidence="3" id="KW-1185">Reference proteome</keyword>